<feature type="signal peptide" evidence="1">
    <location>
        <begin position="1"/>
        <end position="19"/>
    </location>
</feature>
<comment type="caution">
    <text evidence="3">The sequence shown here is derived from an EMBL/GenBank/DDBJ whole genome shotgun (WGS) entry which is preliminary data.</text>
</comment>
<dbReference type="InterPro" id="IPR025711">
    <property type="entry name" value="PepSY"/>
</dbReference>
<dbReference type="PATRIC" id="fig|28229.3.peg.508"/>
<accession>A0A099L1Z1</accession>
<gene>
    <name evidence="3" type="ORF">GAB14E_1349</name>
</gene>
<name>A0A099L1Z1_COLPS</name>
<dbReference type="RefSeq" id="WP_033080666.1">
    <property type="nucleotide sequence ID" value="NZ_JQEC01000004.1"/>
</dbReference>
<evidence type="ECO:0000256" key="1">
    <source>
        <dbReference type="SAM" id="SignalP"/>
    </source>
</evidence>
<proteinExistence type="predicted"/>
<reference evidence="3 4" key="1">
    <citation type="submission" date="2014-08" db="EMBL/GenBank/DDBJ databases">
        <title>Genomic and Phenotypic Diversity of Colwellia psychrerythraea strains from Disparate Marine Basins.</title>
        <authorList>
            <person name="Techtmann S.M."/>
            <person name="Stelling S.C."/>
            <person name="Utturkar S.M."/>
            <person name="Alshibli N."/>
            <person name="Harris A."/>
            <person name="Brown S.D."/>
            <person name="Hazen T.C."/>
        </authorList>
    </citation>
    <scope>NUCLEOTIDE SEQUENCE [LARGE SCALE GENOMIC DNA]</scope>
    <source>
        <strain evidence="3 4">GAB14E</strain>
    </source>
</reference>
<evidence type="ECO:0000313" key="4">
    <source>
        <dbReference type="Proteomes" id="UP000029868"/>
    </source>
</evidence>
<dbReference type="OrthoDB" id="6228751at2"/>
<keyword evidence="1" id="KW-0732">Signal</keyword>
<sequence length="89" mass="9736">MKLPVFLLVLLMSVLTLSAGDAWSVEKTVNKKVTSSKQAAKIVQNKYGGKVLKVNKQKNNGSYKVKIVKPNGQVVSKKVNAKTGKIEQH</sequence>
<dbReference type="Proteomes" id="UP000029868">
    <property type="component" value="Unassembled WGS sequence"/>
</dbReference>
<dbReference type="Gene3D" id="3.10.450.40">
    <property type="match status" value="1"/>
</dbReference>
<organism evidence="3 4">
    <name type="scientific">Colwellia psychrerythraea</name>
    <name type="common">Vibrio psychroerythus</name>
    <dbReference type="NCBI Taxonomy" id="28229"/>
    <lineage>
        <taxon>Bacteria</taxon>
        <taxon>Pseudomonadati</taxon>
        <taxon>Pseudomonadota</taxon>
        <taxon>Gammaproteobacteria</taxon>
        <taxon>Alteromonadales</taxon>
        <taxon>Colwelliaceae</taxon>
        <taxon>Colwellia</taxon>
    </lineage>
</organism>
<dbReference type="EMBL" id="JQEC01000004">
    <property type="protein sequence ID" value="KGJ96881.1"/>
    <property type="molecule type" value="Genomic_DNA"/>
</dbReference>
<dbReference type="Pfam" id="PF03413">
    <property type="entry name" value="PepSY"/>
    <property type="match status" value="1"/>
</dbReference>
<evidence type="ECO:0000313" key="3">
    <source>
        <dbReference type="EMBL" id="KGJ96881.1"/>
    </source>
</evidence>
<evidence type="ECO:0000259" key="2">
    <source>
        <dbReference type="Pfam" id="PF03413"/>
    </source>
</evidence>
<dbReference type="AlphaFoldDB" id="A0A099L1Z1"/>
<feature type="domain" description="PepSY" evidence="2">
    <location>
        <begin position="35"/>
        <end position="86"/>
    </location>
</feature>
<feature type="chain" id="PRO_5001949518" evidence="1">
    <location>
        <begin position="20"/>
        <end position="89"/>
    </location>
</feature>
<protein>
    <submittedName>
        <fullName evidence="3">PepSY domain containing protein</fullName>
    </submittedName>
</protein>